<dbReference type="AlphaFoldDB" id="A0A212SGW2"/>
<feature type="domain" description="Haemolysin-type calcium binding-related" evidence="1">
    <location>
        <begin position="394"/>
        <end position="445"/>
    </location>
</feature>
<name>A0A212SGW2_RHOAC</name>
<organism evidence="2 3">
    <name type="scientific">Rhodoblastus acidophilus</name>
    <name type="common">Rhodopseudomonas acidophila</name>
    <dbReference type="NCBI Taxonomy" id="1074"/>
    <lineage>
        <taxon>Bacteria</taxon>
        <taxon>Pseudomonadati</taxon>
        <taxon>Pseudomonadota</taxon>
        <taxon>Alphaproteobacteria</taxon>
        <taxon>Hyphomicrobiales</taxon>
        <taxon>Rhodoblastaceae</taxon>
        <taxon>Rhodoblastus</taxon>
    </lineage>
</organism>
<protein>
    <submittedName>
        <fullName evidence="2">Haemolysin-type calcium binding protein related domain-containing protein</fullName>
    </submittedName>
</protein>
<evidence type="ECO:0000313" key="2">
    <source>
        <dbReference type="EMBL" id="SNB84967.1"/>
    </source>
</evidence>
<reference evidence="3" key="1">
    <citation type="submission" date="2017-06" db="EMBL/GenBank/DDBJ databases">
        <authorList>
            <person name="Varghese N."/>
            <person name="Submissions S."/>
        </authorList>
    </citation>
    <scope>NUCLEOTIDE SEQUENCE [LARGE SCALE GENOMIC DNA]</scope>
    <source>
        <strain evidence="3">DSM 137</strain>
    </source>
</reference>
<sequence>MDASGAAIDRPTVADILAQGHATGTEWRVENIGYNALADVKVEKIGLDIVNGAVVDYTVQIADKDGTFYVWARNLDRALALQAKQGDARDYNLRNYEIDFAKIQSEVDSTDDSANRIEVMTPAELNFALQLDSIQFQPEILSASINAATGVVSYSINQYGDSSLSASSYVSGVDKTIGLLDSVFKEWMVVSRGLAARMALQGGLSAFAQGIRYDATLDKYVATTSRQLAPVFEAIFKAAPTENTDNAIAHYLAKWNEILWQIYPDYQISSGDTVSGGSIAFDQVFLMQQIVAAYEAVGVNYDIRGIAHALSVDDAKIVTNTLTDKAVNGTSGIDYFYITGGDHTLSGGVGSDYYFVGKDAGSDQIVDYGRGEINELVFTAARAADITAVREGQDLIISVNGTSTVVRVKDQFLGEMNDYYGDGVQQTSGVDDIVFVDGTVWDRTTLSFIVANARTPDQVVIGSGSADVLIAGPNDYLGGGAGGDIYIYRRGDGYNVIDDQGKFSFGPVTAGLDFLVLKGGISADKVKFTRVDYEGSDSLKINVLDDQGASTDDVIVIKGAFQGAVLNLGAFAKVLGSSAGL</sequence>
<proteinExistence type="predicted"/>
<keyword evidence="3" id="KW-1185">Reference proteome</keyword>
<evidence type="ECO:0000259" key="1">
    <source>
        <dbReference type="Pfam" id="PF06594"/>
    </source>
</evidence>
<dbReference type="InterPro" id="IPR010566">
    <property type="entry name" value="Haemolys_ca-bd"/>
</dbReference>
<evidence type="ECO:0000313" key="3">
    <source>
        <dbReference type="Proteomes" id="UP000198418"/>
    </source>
</evidence>
<dbReference type="EMBL" id="FYDG01000042">
    <property type="protein sequence ID" value="SNB84967.1"/>
    <property type="molecule type" value="Genomic_DNA"/>
</dbReference>
<dbReference type="Proteomes" id="UP000198418">
    <property type="component" value="Unassembled WGS sequence"/>
</dbReference>
<dbReference type="SUPFAM" id="SSF51120">
    <property type="entry name" value="beta-Roll"/>
    <property type="match status" value="1"/>
</dbReference>
<feature type="non-terminal residue" evidence="2">
    <location>
        <position position="581"/>
    </location>
</feature>
<dbReference type="Pfam" id="PF06594">
    <property type="entry name" value="HCBP_related"/>
    <property type="match status" value="1"/>
</dbReference>
<dbReference type="InterPro" id="IPR011049">
    <property type="entry name" value="Serralysin-like_metalloprot_C"/>
</dbReference>
<accession>A0A212SGW2</accession>
<gene>
    <name evidence="2" type="ORF">SAMN06265338_1421</name>
</gene>